<feature type="domain" description="DNA/RNA non-specific endonuclease/pyrophosphatase/phosphodiesterase" evidence="6">
    <location>
        <begin position="15"/>
        <end position="198"/>
    </location>
</feature>
<keyword evidence="3" id="KW-0255">Endonuclease</keyword>
<dbReference type="InterPro" id="IPR044929">
    <property type="entry name" value="DNA/RNA_non-sp_Endonuclease_sf"/>
</dbReference>
<dbReference type="InterPro" id="IPR044925">
    <property type="entry name" value="His-Me_finger_sf"/>
</dbReference>
<dbReference type="GO" id="GO:0005743">
    <property type="term" value="C:mitochondrial inner membrane"/>
    <property type="evidence" value="ECO:0007669"/>
    <property type="project" value="TreeGrafter"/>
</dbReference>
<feature type="active site" description="Proton acceptor" evidence="4">
    <location>
        <position position="93"/>
    </location>
</feature>
<comment type="caution">
    <text evidence="7">The sequence shown here is derived from an EMBL/GenBank/DDBJ whole genome shotgun (WGS) entry which is preliminary data.</text>
</comment>
<dbReference type="GO" id="GO:0003676">
    <property type="term" value="F:nucleic acid binding"/>
    <property type="evidence" value="ECO:0007669"/>
    <property type="project" value="InterPro"/>
</dbReference>
<dbReference type="PANTHER" id="PTHR13966:SF19">
    <property type="entry name" value="NUCLEASE EXOG, MITOCHONDRIAL"/>
    <property type="match status" value="1"/>
</dbReference>
<dbReference type="GO" id="GO:0046872">
    <property type="term" value="F:metal ion binding"/>
    <property type="evidence" value="ECO:0007669"/>
    <property type="project" value="UniProtKB-KW"/>
</dbReference>
<evidence type="ECO:0000313" key="7">
    <source>
        <dbReference type="EMBL" id="GBP64606.1"/>
    </source>
</evidence>
<keyword evidence="8" id="KW-1185">Reference proteome</keyword>
<gene>
    <name evidence="7" type="ORF">EVAR_46533_1</name>
</gene>
<dbReference type="GO" id="GO:0006309">
    <property type="term" value="P:apoptotic DNA fragmentation"/>
    <property type="evidence" value="ECO:0007669"/>
    <property type="project" value="TreeGrafter"/>
</dbReference>
<organism evidence="7 8">
    <name type="scientific">Eumeta variegata</name>
    <name type="common">Bagworm moth</name>
    <name type="synonym">Eumeta japonica</name>
    <dbReference type="NCBI Taxonomy" id="151549"/>
    <lineage>
        <taxon>Eukaryota</taxon>
        <taxon>Metazoa</taxon>
        <taxon>Ecdysozoa</taxon>
        <taxon>Arthropoda</taxon>
        <taxon>Hexapoda</taxon>
        <taxon>Insecta</taxon>
        <taxon>Pterygota</taxon>
        <taxon>Neoptera</taxon>
        <taxon>Endopterygota</taxon>
        <taxon>Lepidoptera</taxon>
        <taxon>Glossata</taxon>
        <taxon>Ditrysia</taxon>
        <taxon>Tineoidea</taxon>
        <taxon>Psychidae</taxon>
        <taxon>Oiketicinae</taxon>
        <taxon>Eumeta</taxon>
    </lineage>
</organism>
<reference evidence="7 8" key="1">
    <citation type="journal article" date="2019" name="Commun. Biol.">
        <title>The bagworm genome reveals a unique fibroin gene that provides high tensile strength.</title>
        <authorList>
            <person name="Kono N."/>
            <person name="Nakamura H."/>
            <person name="Ohtoshi R."/>
            <person name="Tomita M."/>
            <person name="Numata K."/>
            <person name="Arakawa K."/>
        </authorList>
    </citation>
    <scope>NUCLEOTIDE SEQUENCE [LARGE SCALE GENOMIC DNA]</scope>
</reference>
<protein>
    <recommendedName>
        <fullName evidence="6">DNA/RNA non-specific endonuclease/pyrophosphatase/phosphodiesterase domain-containing protein</fullName>
    </recommendedName>
</protein>
<name>A0A4C1XL30_EUMVA</name>
<dbReference type="SUPFAM" id="SSF54060">
    <property type="entry name" value="His-Me finger endonucleases"/>
    <property type="match status" value="1"/>
</dbReference>
<keyword evidence="3" id="KW-0378">Hydrolase</keyword>
<evidence type="ECO:0000256" key="5">
    <source>
        <dbReference type="PIRSR" id="PIRSR640255-2"/>
    </source>
</evidence>
<dbReference type="GO" id="GO:0005634">
    <property type="term" value="C:nucleus"/>
    <property type="evidence" value="ECO:0007669"/>
    <property type="project" value="TreeGrafter"/>
</dbReference>
<feature type="binding site" evidence="5">
    <location>
        <position position="123"/>
    </location>
    <ligand>
        <name>Mg(2+)</name>
        <dbReference type="ChEBI" id="CHEBI:18420"/>
        <note>catalytic</note>
    </ligand>
</feature>
<evidence type="ECO:0000256" key="3">
    <source>
        <dbReference type="ARBA" id="ARBA00022759"/>
    </source>
</evidence>
<dbReference type="Pfam" id="PF01223">
    <property type="entry name" value="Endonuclease_NS"/>
    <property type="match status" value="1"/>
</dbReference>
<dbReference type="SMART" id="SM00892">
    <property type="entry name" value="Endonuclease_NS"/>
    <property type="match status" value="1"/>
</dbReference>
<dbReference type="PANTHER" id="PTHR13966">
    <property type="entry name" value="ENDONUCLEASE RELATED"/>
    <property type="match status" value="1"/>
</dbReference>
<dbReference type="AlphaFoldDB" id="A0A4C1XL30"/>
<dbReference type="GO" id="GO:0004521">
    <property type="term" value="F:RNA endonuclease activity"/>
    <property type="evidence" value="ECO:0007669"/>
    <property type="project" value="TreeGrafter"/>
</dbReference>
<dbReference type="STRING" id="151549.A0A4C1XL30"/>
<evidence type="ECO:0000256" key="1">
    <source>
        <dbReference type="ARBA" id="ARBA00010052"/>
    </source>
</evidence>
<dbReference type="EMBL" id="BGZK01000903">
    <property type="protein sequence ID" value="GBP64606.1"/>
    <property type="molecule type" value="Genomic_DNA"/>
</dbReference>
<evidence type="ECO:0000259" key="6">
    <source>
        <dbReference type="SMART" id="SM00892"/>
    </source>
</evidence>
<keyword evidence="2" id="KW-0540">Nuclease</keyword>
<accession>A0A4C1XL30</accession>
<dbReference type="Gene3D" id="3.40.570.10">
    <property type="entry name" value="Extracellular Endonuclease, subunit A"/>
    <property type="match status" value="1"/>
</dbReference>
<proteinExistence type="inferred from homology"/>
<keyword evidence="5" id="KW-0479">Metal-binding</keyword>
<dbReference type="InterPro" id="IPR001604">
    <property type="entry name" value="Endo_G_ENPP1-like_dom"/>
</dbReference>
<sequence length="198" mass="22235">MSQSRCRSRLRFHFDALDFGSSPALDLDHPFVHAPILLSNHRAICPSEGSLFGKIRMNSVYTLKKQKERFLQILGPGADEKYLTKADSLTRGHLAARADFGLEFSQRASFHLVNVAPQWRRGNQGDWAALESALRQRVHKRGRRVTVYTGAYGVTALRDARGAPRPVYLASDDNGNEVVSVPMYFYKASVLWLGLLAF</sequence>
<dbReference type="Proteomes" id="UP000299102">
    <property type="component" value="Unassembled WGS sequence"/>
</dbReference>
<evidence type="ECO:0000313" key="8">
    <source>
        <dbReference type="Proteomes" id="UP000299102"/>
    </source>
</evidence>
<comment type="similarity">
    <text evidence="1">Belongs to the DNA/RNA non-specific endonuclease family.</text>
</comment>
<dbReference type="InterPro" id="IPR040255">
    <property type="entry name" value="Non-specific_endonuclease"/>
</dbReference>
<evidence type="ECO:0000256" key="4">
    <source>
        <dbReference type="PIRSR" id="PIRSR640255-1"/>
    </source>
</evidence>
<dbReference type="GO" id="GO:0000014">
    <property type="term" value="F:single-stranded DNA endodeoxyribonuclease activity"/>
    <property type="evidence" value="ECO:0007669"/>
    <property type="project" value="TreeGrafter"/>
</dbReference>
<dbReference type="OrthoDB" id="8194122at2759"/>
<evidence type="ECO:0000256" key="2">
    <source>
        <dbReference type="ARBA" id="ARBA00022722"/>
    </source>
</evidence>